<evidence type="ECO:0000256" key="1">
    <source>
        <dbReference type="SAM" id="Phobius"/>
    </source>
</evidence>
<gene>
    <name evidence="2" type="ORF">KC19_9G143100</name>
</gene>
<proteinExistence type="predicted"/>
<keyword evidence="1" id="KW-1133">Transmembrane helix</keyword>
<evidence type="ECO:0000313" key="3">
    <source>
        <dbReference type="Proteomes" id="UP000822688"/>
    </source>
</evidence>
<evidence type="ECO:0000313" key="2">
    <source>
        <dbReference type="EMBL" id="KAG0562400.1"/>
    </source>
</evidence>
<feature type="transmembrane region" description="Helical" evidence="1">
    <location>
        <begin position="49"/>
        <end position="69"/>
    </location>
</feature>
<accession>A0A8T0GTR4</accession>
<feature type="transmembrane region" description="Helical" evidence="1">
    <location>
        <begin position="12"/>
        <end position="29"/>
    </location>
</feature>
<dbReference type="EMBL" id="CM026430">
    <property type="protein sequence ID" value="KAG0562400.1"/>
    <property type="molecule type" value="Genomic_DNA"/>
</dbReference>
<name>A0A8T0GTR4_CERPU</name>
<dbReference type="AlphaFoldDB" id="A0A8T0GTR4"/>
<keyword evidence="1" id="KW-0812">Transmembrane</keyword>
<comment type="caution">
    <text evidence="2">The sequence shown here is derived from an EMBL/GenBank/DDBJ whole genome shotgun (WGS) entry which is preliminary data.</text>
</comment>
<keyword evidence="1" id="KW-0472">Membrane</keyword>
<protein>
    <submittedName>
        <fullName evidence="2">Uncharacterized protein</fullName>
    </submittedName>
</protein>
<organism evidence="2 3">
    <name type="scientific">Ceratodon purpureus</name>
    <name type="common">Fire moss</name>
    <name type="synonym">Dicranum purpureum</name>
    <dbReference type="NCBI Taxonomy" id="3225"/>
    <lineage>
        <taxon>Eukaryota</taxon>
        <taxon>Viridiplantae</taxon>
        <taxon>Streptophyta</taxon>
        <taxon>Embryophyta</taxon>
        <taxon>Bryophyta</taxon>
        <taxon>Bryophytina</taxon>
        <taxon>Bryopsida</taxon>
        <taxon>Dicranidae</taxon>
        <taxon>Pseudoditrichales</taxon>
        <taxon>Ditrichaceae</taxon>
        <taxon>Ceratodon</taxon>
    </lineage>
</organism>
<keyword evidence="3" id="KW-1185">Reference proteome</keyword>
<dbReference type="Proteomes" id="UP000822688">
    <property type="component" value="Chromosome 9"/>
</dbReference>
<reference evidence="2" key="1">
    <citation type="submission" date="2020-06" db="EMBL/GenBank/DDBJ databases">
        <title>WGS assembly of Ceratodon purpureus strain R40.</title>
        <authorList>
            <person name="Carey S.B."/>
            <person name="Jenkins J."/>
            <person name="Shu S."/>
            <person name="Lovell J.T."/>
            <person name="Sreedasyam A."/>
            <person name="Maumus F."/>
            <person name="Tiley G.P."/>
            <person name="Fernandez-Pozo N."/>
            <person name="Barry K."/>
            <person name="Chen C."/>
            <person name="Wang M."/>
            <person name="Lipzen A."/>
            <person name="Daum C."/>
            <person name="Saski C.A."/>
            <person name="Payton A.C."/>
            <person name="Mcbreen J.C."/>
            <person name="Conrad R.E."/>
            <person name="Kollar L.M."/>
            <person name="Olsson S."/>
            <person name="Huttunen S."/>
            <person name="Landis J.B."/>
            <person name="Wickett N.J."/>
            <person name="Johnson M.G."/>
            <person name="Rensing S.A."/>
            <person name="Grimwood J."/>
            <person name="Schmutz J."/>
            <person name="Mcdaniel S.F."/>
        </authorList>
    </citation>
    <scope>NUCLEOTIDE SEQUENCE</scope>
    <source>
        <strain evidence="2">R40</strain>
    </source>
</reference>
<sequence>MHFTSQLLLKAILLRLLSLLIHFCCSLVLITPDLSSQLSSVTNTSVLTVVYHCCNCASLINCTYFLLPFSPCTVPQTRKGSSSALHFQITCCSVQVKPLEISVSVFRVYLRLVFDSSHLSDCTFFSESEPFPTSDFHRAVPSPDLHSAMCCID</sequence>